<evidence type="ECO:0000259" key="5">
    <source>
        <dbReference type="Pfam" id="PF00135"/>
    </source>
</evidence>
<dbReference type="PANTHER" id="PTHR43142:SF1">
    <property type="entry name" value="CARBOXYLIC ESTER HYDROLASE"/>
    <property type="match status" value="1"/>
</dbReference>
<name>A0A3P7MC47_DIBLA</name>
<reference evidence="6 7" key="1">
    <citation type="submission" date="2018-11" db="EMBL/GenBank/DDBJ databases">
        <authorList>
            <consortium name="Pathogen Informatics"/>
        </authorList>
    </citation>
    <scope>NUCLEOTIDE SEQUENCE [LARGE SCALE GENOMIC DNA]</scope>
</reference>
<dbReference type="GO" id="GO:0016787">
    <property type="term" value="F:hydrolase activity"/>
    <property type="evidence" value="ECO:0007669"/>
    <property type="project" value="UniProtKB-KW"/>
</dbReference>
<dbReference type="InterPro" id="IPR029058">
    <property type="entry name" value="AB_hydrolase_fold"/>
</dbReference>
<proteinExistence type="inferred from homology"/>
<organism evidence="6 7">
    <name type="scientific">Dibothriocephalus latus</name>
    <name type="common">Fish tapeworm</name>
    <name type="synonym">Diphyllobothrium latum</name>
    <dbReference type="NCBI Taxonomy" id="60516"/>
    <lineage>
        <taxon>Eukaryota</taxon>
        <taxon>Metazoa</taxon>
        <taxon>Spiralia</taxon>
        <taxon>Lophotrochozoa</taxon>
        <taxon>Platyhelminthes</taxon>
        <taxon>Cestoda</taxon>
        <taxon>Eucestoda</taxon>
        <taxon>Diphyllobothriidea</taxon>
        <taxon>Diphyllobothriidae</taxon>
        <taxon>Dibothriocephalus</taxon>
    </lineage>
</organism>
<feature type="region of interest" description="Disordered" evidence="3">
    <location>
        <begin position="1"/>
        <end position="61"/>
    </location>
</feature>
<gene>
    <name evidence="6" type="ORF">DILT_LOCUS11322</name>
</gene>
<keyword evidence="4" id="KW-1133">Transmembrane helix</keyword>
<dbReference type="Proteomes" id="UP000281553">
    <property type="component" value="Unassembled WGS sequence"/>
</dbReference>
<dbReference type="AlphaFoldDB" id="A0A3P7MC47"/>
<dbReference type="SUPFAM" id="SSF53474">
    <property type="entry name" value="alpha/beta-Hydrolases"/>
    <property type="match status" value="1"/>
</dbReference>
<comment type="similarity">
    <text evidence="1">Belongs to the type-B carboxylesterase/lipase family.</text>
</comment>
<sequence length="488" mass="54743">MQEAKNLDFAEPGQQAPEDSIELDNGLDPRRSGRQSAASVTSLRSRASVKPPAKNEKPKFTPRETVWRRHISKEYLLPTVNGWRSTWTRHKRVRRLFLLLNLSVVVCLFISRIVAASIIANHMKEVRSFTAIHTLPRGDSSVEDKEAEKLHFLLTCAAVYPRWTGVKDWYAVEDIPYAALPRRTAVHTLKKLDPNSNQTSLILRPILVYVGGDSMLFNRPRLISARMAAKMDFVYVTIRYRLGVFGFSDYQMDEAGPNHAVEDVKRALNWVYENAALFGGDARQITLFGENSGATIAALLMNAQLETFETTNTSQPYLFSRLWLSDGGLVAPPKSSDLNPFQKLLLSDLELTEACFKKRREGRIVERTNGSSSSISGKVACLEGAIPDTNDREALNARFRDIPMVISSTMDQVDLHMSRRNKPSAKNMTLLELQNELRASLSTLSSSTAQVNYVYSIGKAYDALLRTLSKTNMGEAFNAIVSDLRNHL</sequence>
<dbReference type="Pfam" id="PF00135">
    <property type="entry name" value="COesterase"/>
    <property type="match status" value="1"/>
</dbReference>
<dbReference type="PANTHER" id="PTHR43142">
    <property type="entry name" value="CARBOXYLIC ESTER HYDROLASE"/>
    <property type="match status" value="1"/>
</dbReference>
<evidence type="ECO:0000256" key="4">
    <source>
        <dbReference type="SAM" id="Phobius"/>
    </source>
</evidence>
<keyword evidence="4" id="KW-0812">Transmembrane</keyword>
<dbReference type="OrthoDB" id="3200163at2759"/>
<dbReference type="EMBL" id="UYRU01062707">
    <property type="protein sequence ID" value="VDN15491.1"/>
    <property type="molecule type" value="Genomic_DNA"/>
</dbReference>
<dbReference type="Gene3D" id="3.40.50.1820">
    <property type="entry name" value="alpha/beta hydrolase"/>
    <property type="match status" value="1"/>
</dbReference>
<evidence type="ECO:0000313" key="6">
    <source>
        <dbReference type="EMBL" id="VDN15491.1"/>
    </source>
</evidence>
<feature type="compositionally biased region" description="Polar residues" evidence="3">
    <location>
        <begin position="34"/>
        <end position="45"/>
    </location>
</feature>
<evidence type="ECO:0000256" key="1">
    <source>
        <dbReference type="ARBA" id="ARBA00005964"/>
    </source>
</evidence>
<evidence type="ECO:0000256" key="2">
    <source>
        <dbReference type="ARBA" id="ARBA00022801"/>
    </source>
</evidence>
<evidence type="ECO:0000313" key="7">
    <source>
        <dbReference type="Proteomes" id="UP000281553"/>
    </source>
</evidence>
<keyword evidence="2" id="KW-0378">Hydrolase</keyword>
<feature type="transmembrane region" description="Helical" evidence="4">
    <location>
        <begin position="96"/>
        <end position="120"/>
    </location>
</feature>
<protein>
    <recommendedName>
        <fullName evidence="5">Carboxylesterase type B domain-containing protein</fullName>
    </recommendedName>
</protein>
<keyword evidence="7" id="KW-1185">Reference proteome</keyword>
<feature type="domain" description="Carboxylesterase type B" evidence="5">
    <location>
        <begin position="203"/>
        <end position="306"/>
    </location>
</feature>
<evidence type="ECO:0000256" key="3">
    <source>
        <dbReference type="SAM" id="MobiDB-lite"/>
    </source>
</evidence>
<dbReference type="InterPro" id="IPR002018">
    <property type="entry name" value="CarbesteraseB"/>
</dbReference>
<accession>A0A3P7MC47</accession>
<keyword evidence="4" id="KW-0472">Membrane</keyword>